<gene>
    <name evidence="2" type="ORF">L5515_017257</name>
</gene>
<proteinExistence type="predicted"/>
<dbReference type="PANTHER" id="PTHR21503:SF8">
    <property type="entry name" value="F-BOX ASSOCIATED DOMAIN-CONTAINING PROTEIN-RELATED"/>
    <property type="match status" value="1"/>
</dbReference>
<reference evidence="2 3" key="1">
    <citation type="submission" date="2022-04" db="EMBL/GenBank/DDBJ databases">
        <title>Chromosome-level reference genomes for two strains of Caenorhabditis briggsae: an improved platform for comparative genomics.</title>
        <authorList>
            <person name="Stevens L."/>
            <person name="Andersen E."/>
        </authorList>
    </citation>
    <scope>NUCLEOTIDE SEQUENCE [LARGE SCALE GENOMIC DNA]</scope>
    <source>
        <strain evidence="2">VX34</strain>
        <tissue evidence="2">Whole-organism</tissue>
    </source>
</reference>
<dbReference type="AlphaFoldDB" id="A0AAE9JPW1"/>
<protein>
    <recommendedName>
        <fullName evidence="4">F-box associated domain-containing protein</fullName>
    </recommendedName>
</protein>
<dbReference type="PANTHER" id="PTHR21503">
    <property type="entry name" value="F-BOX-CONTAINING HYPOTHETICAL PROTEIN C.ELEGANS"/>
    <property type="match status" value="1"/>
</dbReference>
<dbReference type="EMBL" id="CP092625">
    <property type="protein sequence ID" value="UMM40740.1"/>
    <property type="molecule type" value="Genomic_DNA"/>
</dbReference>
<accession>A0AAE9JPW1</accession>
<organism evidence="2 3">
    <name type="scientific">Caenorhabditis briggsae</name>
    <dbReference type="NCBI Taxonomy" id="6238"/>
    <lineage>
        <taxon>Eukaryota</taxon>
        <taxon>Metazoa</taxon>
        <taxon>Ecdysozoa</taxon>
        <taxon>Nematoda</taxon>
        <taxon>Chromadorea</taxon>
        <taxon>Rhabditida</taxon>
        <taxon>Rhabditina</taxon>
        <taxon>Rhabditomorpha</taxon>
        <taxon>Rhabditoidea</taxon>
        <taxon>Rhabditidae</taxon>
        <taxon>Peloderinae</taxon>
        <taxon>Caenorhabditis</taxon>
    </lineage>
</organism>
<evidence type="ECO:0000313" key="2">
    <source>
        <dbReference type="EMBL" id="UMM40740.1"/>
    </source>
</evidence>
<keyword evidence="3" id="KW-1185">Reference proteome</keyword>
<evidence type="ECO:0000313" key="3">
    <source>
        <dbReference type="Proteomes" id="UP000829354"/>
    </source>
</evidence>
<feature type="region of interest" description="Disordered" evidence="1">
    <location>
        <begin position="17"/>
        <end position="41"/>
    </location>
</feature>
<name>A0AAE9JPW1_CAEBR</name>
<sequence length="467" mass="53869">MGPCVCSGSLYLGTTPSRGACQGERHTQKSKRRRREENHKTRVVWRTTARQEIKKQGEHDTDGPNLISRTRSDLFYFSNFFSLIPSANQRFRVLEVLVFTKLDFSELNIPFGNGRNMYSRPYLRRCLSHGDSGSRQRCSAKILSAMIAPYLVQKEILEQMGYMELFDLTFMSRPLKYTAHSLHIPCSIFGWRVGCPGTSINITLKDLNQRNVKIAFKIDKVPATTMRKFVNFKRKLPIKRSGKQFVLKCGKDDSENVLILEDLTQHLLNILRVDDFLLASRLNLSGTNIFEKTQKFASLKLMNQDLAEDETRKILESLEVDDLHLSFTGPKIRDGPKDFELKHPIMELGNVDWLSIQSILAAKCERLLLGRVNHITQKDFSDIVRTWANGGFENLQELKLQVPWTWELSDVRDSYVYRDDVYKSFADMDVTITHASRDGDQKTIRRNSDGKRAQITFMKTFHFVVLP</sequence>
<dbReference type="Proteomes" id="UP000829354">
    <property type="component" value="Chromosome X"/>
</dbReference>
<evidence type="ECO:0000256" key="1">
    <source>
        <dbReference type="SAM" id="MobiDB-lite"/>
    </source>
</evidence>
<evidence type="ECO:0008006" key="4">
    <source>
        <dbReference type="Google" id="ProtNLM"/>
    </source>
</evidence>